<evidence type="ECO:0000259" key="5">
    <source>
        <dbReference type="Pfam" id="PF02449"/>
    </source>
</evidence>
<dbReference type="RefSeq" id="WP_105935695.1">
    <property type="nucleotide sequence ID" value="NZ_PVNP01000190.1"/>
</dbReference>
<gene>
    <name evidence="6" type="ORF">C6Y40_17505</name>
</gene>
<dbReference type="InterPro" id="IPR017853">
    <property type="entry name" value="GH"/>
</dbReference>
<comment type="caution">
    <text evidence="6">The sequence shown here is derived from an EMBL/GenBank/DDBJ whole genome shotgun (WGS) entry which is preliminary data.</text>
</comment>
<accession>A0A2S9V720</accession>
<proteinExistence type="predicted"/>
<dbReference type="Gene3D" id="3.20.20.80">
    <property type="entry name" value="Glycosidases"/>
    <property type="match status" value="1"/>
</dbReference>
<sequence length="383" mass="42619">MKLRLWPFTLCRRIPVCLSVLVLLVTACHGNNMQYPQSTKPVSGSESGVGQPLPKSPEVNNKAESTAMAPAGIFVSSGPTVSDRVLGQPHVAGNLIRVGWDQLQSAPASYDFSAIDTLIAQARQHNKKVTLSVLNGPRTPAWVYEQGAQPFSYEFKTRYSGRGNRQEAIPLPWDATYLSYWRKLIAELGKRYAGNPTVALVHITHSSKNGFEMQLPEERIAGRPETPESGPWHDAGYTQEKHIKAIQQVITYFADAFPSTPLDIEIHPVLDSVEPARQVYEFGKARYGKRFGLFSAWWSGKSQRWNQALYPLLESACEFSFCNIQMIGNQTRQPERLLNGSLLSAMQAAEKLGARYFEVWSADLANNALQGEIATFSSTLQQD</sequence>
<dbReference type="PROSITE" id="PS51257">
    <property type="entry name" value="PROKAR_LIPOPROTEIN"/>
    <property type="match status" value="1"/>
</dbReference>
<feature type="domain" description="Glycoside hydrolase family 42 N-terminal" evidence="5">
    <location>
        <begin position="98"/>
        <end position="204"/>
    </location>
</feature>
<dbReference type="AlphaFoldDB" id="A0A2S9V720"/>
<name>A0A2S9V720_9ALTE</name>
<keyword evidence="7" id="KW-1185">Reference proteome</keyword>
<dbReference type="SUPFAM" id="SSF51445">
    <property type="entry name" value="(Trans)glycosidases"/>
    <property type="match status" value="1"/>
</dbReference>
<feature type="compositionally biased region" description="Polar residues" evidence="3">
    <location>
        <begin position="37"/>
        <end position="48"/>
    </location>
</feature>
<keyword evidence="2" id="KW-0326">Glycosidase</keyword>
<feature type="chain" id="PRO_5015535119" description="Glycoside hydrolase family 42 N-terminal domain-containing protein" evidence="4">
    <location>
        <begin position="28"/>
        <end position="383"/>
    </location>
</feature>
<feature type="region of interest" description="Disordered" evidence="3">
    <location>
        <begin position="37"/>
        <end position="60"/>
    </location>
</feature>
<evidence type="ECO:0000313" key="6">
    <source>
        <dbReference type="EMBL" id="PRO72251.1"/>
    </source>
</evidence>
<dbReference type="Proteomes" id="UP000238949">
    <property type="component" value="Unassembled WGS sequence"/>
</dbReference>
<dbReference type="Pfam" id="PF02449">
    <property type="entry name" value="Glyco_hydro_42"/>
    <property type="match status" value="1"/>
</dbReference>
<evidence type="ECO:0000256" key="1">
    <source>
        <dbReference type="ARBA" id="ARBA00022801"/>
    </source>
</evidence>
<evidence type="ECO:0000256" key="4">
    <source>
        <dbReference type="SAM" id="SignalP"/>
    </source>
</evidence>
<evidence type="ECO:0000313" key="7">
    <source>
        <dbReference type="Proteomes" id="UP000238949"/>
    </source>
</evidence>
<dbReference type="OrthoDB" id="9800974at2"/>
<dbReference type="InterPro" id="IPR013529">
    <property type="entry name" value="Glyco_hydro_42_N"/>
</dbReference>
<evidence type="ECO:0000256" key="3">
    <source>
        <dbReference type="SAM" id="MobiDB-lite"/>
    </source>
</evidence>
<dbReference type="GO" id="GO:0009341">
    <property type="term" value="C:beta-galactosidase complex"/>
    <property type="evidence" value="ECO:0007669"/>
    <property type="project" value="InterPro"/>
</dbReference>
<reference evidence="7" key="1">
    <citation type="journal article" date="2020" name="Int. J. Syst. Evol. Microbiol.">
        <title>Alteromonas alba sp. nov., a marine bacterium isolated from the seawater of the West Pacific Ocean.</title>
        <authorList>
            <person name="Sun C."/>
            <person name="Wu Y.-H."/>
            <person name="Xamxidin M."/>
            <person name="Cheng H."/>
            <person name="Xu X.-W."/>
        </authorList>
    </citation>
    <scope>NUCLEOTIDE SEQUENCE [LARGE SCALE GENOMIC DNA]</scope>
    <source>
        <strain evidence="7">190</strain>
    </source>
</reference>
<feature type="signal peptide" evidence="4">
    <location>
        <begin position="1"/>
        <end position="27"/>
    </location>
</feature>
<dbReference type="GO" id="GO:0004565">
    <property type="term" value="F:beta-galactosidase activity"/>
    <property type="evidence" value="ECO:0007669"/>
    <property type="project" value="InterPro"/>
</dbReference>
<evidence type="ECO:0000256" key="2">
    <source>
        <dbReference type="ARBA" id="ARBA00023295"/>
    </source>
</evidence>
<keyword evidence="4" id="KW-0732">Signal</keyword>
<protein>
    <recommendedName>
        <fullName evidence="5">Glycoside hydrolase family 42 N-terminal domain-containing protein</fullName>
    </recommendedName>
</protein>
<dbReference type="EMBL" id="PVNP01000190">
    <property type="protein sequence ID" value="PRO72251.1"/>
    <property type="molecule type" value="Genomic_DNA"/>
</dbReference>
<keyword evidence="1" id="KW-0378">Hydrolase</keyword>
<organism evidence="6 7">
    <name type="scientific">Alteromonas alba</name>
    <dbReference type="NCBI Taxonomy" id="2079529"/>
    <lineage>
        <taxon>Bacteria</taxon>
        <taxon>Pseudomonadati</taxon>
        <taxon>Pseudomonadota</taxon>
        <taxon>Gammaproteobacteria</taxon>
        <taxon>Alteromonadales</taxon>
        <taxon>Alteromonadaceae</taxon>
        <taxon>Alteromonas/Salinimonas group</taxon>
        <taxon>Alteromonas</taxon>
    </lineage>
</organism>
<dbReference type="GO" id="GO:0005975">
    <property type="term" value="P:carbohydrate metabolic process"/>
    <property type="evidence" value="ECO:0007669"/>
    <property type="project" value="InterPro"/>
</dbReference>